<dbReference type="OrthoDB" id="3579456at2"/>
<evidence type="ECO:0000256" key="4">
    <source>
        <dbReference type="ARBA" id="ARBA00022989"/>
    </source>
</evidence>
<comment type="subcellular location">
    <subcellularLocation>
        <location evidence="1">Cell membrane</location>
        <topology evidence="1">Multi-pass membrane protein</topology>
    </subcellularLocation>
</comment>
<reference evidence="8" key="1">
    <citation type="submission" date="2016-10" db="EMBL/GenBank/DDBJ databases">
        <authorList>
            <person name="Varghese N."/>
            <person name="Submissions S."/>
        </authorList>
    </citation>
    <scope>NUCLEOTIDE SEQUENCE [LARGE SCALE GENOMIC DNA]</scope>
    <source>
        <strain evidence="8">CGMCC 1.11101</strain>
    </source>
</reference>
<evidence type="ECO:0000313" key="8">
    <source>
        <dbReference type="Proteomes" id="UP000198867"/>
    </source>
</evidence>
<keyword evidence="8" id="KW-1185">Reference proteome</keyword>
<dbReference type="InterPro" id="IPR010343">
    <property type="entry name" value="ArAE_1"/>
</dbReference>
<proteinExistence type="predicted"/>
<keyword evidence="3 6" id="KW-0812">Transmembrane</keyword>
<dbReference type="RefSeq" id="WP_090708526.1">
    <property type="nucleotide sequence ID" value="NZ_FOVM01000001.1"/>
</dbReference>
<dbReference type="Pfam" id="PF06081">
    <property type="entry name" value="ArAE_1"/>
    <property type="match status" value="1"/>
</dbReference>
<keyword evidence="4 6" id="KW-1133">Transmembrane helix</keyword>
<dbReference type="EMBL" id="FOVM01000001">
    <property type="protein sequence ID" value="SFN41672.1"/>
    <property type="molecule type" value="Genomic_DNA"/>
</dbReference>
<evidence type="ECO:0000256" key="5">
    <source>
        <dbReference type="ARBA" id="ARBA00023136"/>
    </source>
</evidence>
<feature type="transmembrane region" description="Helical" evidence="6">
    <location>
        <begin position="116"/>
        <end position="136"/>
    </location>
</feature>
<feature type="transmembrane region" description="Helical" evidence="6">
    <location>
        <begin position="52"/>
        <end position="72"/>
    </location>
</feature>
<name>A0A1I4YUJ6_9MICO</name>
<evidence type="ECO:0000256" key="1">
    <source>
        <dbReference type="ARBA" id="ARBA00004651"/>
    </source>
</evidence>
<organism evidence="7 8">
    <name type="scientific">Mycetocola miduiensis</name>
    <dbReference type="NCBI Taxonomy" id="995034"/>
    <lineage>
        <taxon>Bacteria</taxon>
        <taxon>Bacillati</taxon>
        <taxon>Actinomycetota</taxon>
        <taxon>Actinomycetes</taxon>
        <taxon>Micrococcales</taxon>
        <taxon>Microbacteriaceae</taxon>
        <taxon>Mycetocola</taxon>
    </lineage>
</organism>
<dbReference type="Proteomes" id="UP000198867">
    <property type="component" value="Unassembled WGS sequence"/>
</dbReference>
<evidence type="ECO:0000313" key="7">
    <source>
        <dbReference type="EMBL" id="SFN41672.1"/>
    </source>
</evidence>
<feature type="transmembrane region" description="Helical" evidence="6">
    <location>
        <begin position="79"/>
        <end position="96"/>
    </location>
</feature>
<accession>A0A1I4YUJ6</accession>
<protein>
    <submittedName>
        <fullName evidence="7">Aromatic acid exporter family member 1</fullName>
    </submittedName>
</protein>
<evidence type="ECO:0000256" key="3">
    <source>
        <dbReference type="ARBA" id="ARBA00022692"/>
    </source>
</evidence>
<evidence type="ECO:0000256" key="6">
    <source>
        <dbReference type="SAM" id="Phobius"/>
    </source>
</evidence>
<dbReference type="STRING" id="995034.SAMN05216219_0529"/>
<feature type="transmembrane region" description="Helical" evidence="6">
    <location>
        <begin position="148"/>
        <end position="170"/>
    </location>
</feature>
<gene>
    <name evidence="7" type="ORF">SAMN05216219_0529</name>
</gene>
<evidence type="ECO:0000256" key="2">
    <source>
        <dbReference type="ARBA" id="ARBA00022475"/>
    </source>
</evidence>
<feature type="transmembrane region" description="Helical" evidence="6">
    <location>
        <begin position="25"/>
        <end position="46"/>
    </location>
</feature>
<dbReference type="GO" id="GO:0005886">
    <property type="term" value="C:plasma membrane"/>
    <property type="evidence" value="ECO:0007669"/>
    <property type="project" value="UniProtKB-SubCell"/>
</dbReference>
<keyword evidence="5 6" id="KW-0472">Membrane</keyword>
<keyword evidence="2" id="KW-1003">Cell membrane</keyword>
<dbReference type="AlphaFoldDB" id="A0A1I4YUJ6"/>
<sequence>MGTAPRTAVIGAGTRLKSWLANPRLLLAIKTSIAVGLAWVIAHLVPGVADEYPYYAPLGALISVSPTLMSSVRRGAQTLAALAIGILLAGAIIIFWEPNVFTISVAVGAGVLIAGSRWLTAGGEYVAVAALFVLIIGGQNADAYSIGYLVQMSVGIAVGLIVNVTILPPLNFSGAAIQLIEFRSQLSSHLHDIGKALVESWPPEHEDWASRSGTLVDTADRVREAVAEADESRKLNPRAKLHRRNLEKDYEDLSSLETITFHVRDLTQVLAAAIWESPFPAELPQKLREPLSDTIHAVADALTLRNADEDVGEAVEVAEEALRILLERLDQQRDVDPSALSPAATAAMDLRRILATLQEATATAHA</sequence>